<feature type="region of interest" description="Disordered" evidence="1">
    <location>
        <begin position="284"/>
        <end position="330"/>
    </location>
</feature>
<dbReference type="EMBL" id="JADBDY010000001">
    <property type="protein sequence ID" value="MBE1458172.1"/>
    <property type="molecule type" value="Genomic_DNA"/>
</dbReference>
<evidence type="ECO:0000313" key="2">
    <source>
        <dbReference type="EMBL" id="MBE1458172.1"/>
    </source>
</evidence>
<dbReference type="Pfam" id="PF15575">
    <property type="entry name" value="Imm49"/>
    <property type="match status" value="2"/>
</dbReference>
<comment type="caution">
    <text evidence="2">The sequence shown here is derived from an EMBL/GenBank/DDBJ whole genome shotgun (WGS) entry which is preliminary data.</text>
</comment>
<organism evidence="2 3">
    <name type="scientific">Nocardiopsis terrae</name>
    <dbReference type="NCBI Taxonomy" id="372655"/>
    <lineage>
        <taxon>Bacteria</taxon>
        <taxon>Bacillati</taxon>
        <taxon>Actinomycetota</taxon>
        <taxon>Actinomycetes</taxon>
        <taxon>Streptosporangiales</taxon>
        <taxon>Nocardiopsidaceae</taxon>
        <taxon>Nocardiopsis</taxon>
    </lineage>
</organism>
<name>A0ABR9HGL8_9ACTN</name>
<protein>
    <recommendedName>
        <fullName evidence="4">Immunity protein 49</fullName>
    </recommendedName>
</protein>
<sequence>MTARIERHRVSEKALGKATEGFFDEVSLQVRGQQETGRDGFGWEMISRDLLDYAGARSAAVPETDADIRAALYSAAEARIGGLKLDGAPSSAEFSVHLTYTGTGVSYRDHDEEPGDEPRSQRRVPLGDWAEALYLCVVADLHDSNEGALVQFASAFGEDDVLHRALAFHVFPELGAERDQLVRYVESALEPFFASLGREPGDKHPDLGSVDSDLLLLHALLTRNEEAFWTTMAARLSWFRDTLGDSSPRSLLPVAELAFAALAVRVEGWEMPFESDYLPGQLVEGESRRSGPRVGPYGTDKDPEALRALSEGPLAVERPTENFSGGREADSLFESADRKLDTIWRPEIIPTELPSALQRSAWSELLSFRFYSVVDPHARHPRQLAALTHASQYTAAVFASATGEPGETVDVTIGRTTAPLRCVAPTRKVSEGARRIAIEYALLSGSLERLDTLVAYPRDAFLRKDEEQGFAVFPRYNTAFLAYLKAERARGWRRWSQDETRPSNGAVRAATDEAVAALAEYHMPGFPPPPVLLLSQLVAGDREGFSLALADALEQHREAYSIGDRAEDPDSLVNPHLLALACLARAQGWQVGVESGYLPEGVLDRAAEMFG</sequence>
<evidence type="ECO:0000256" key="1">
    <source>
        <dbReference type="SAM" id="MobiDB-lite"/>
    </source>
</evidence>
<evidence type="ECO:0008006" key="4">
    <source>
        <dbReference type="Google" id="ProtNLM"/>
    </source>
</evidence>
<keyword evidence="3" id="KW-1185">Reference proteome</keyword>
<dbReference type="Proteomes" id="UP000598217">
    <property type="component" value="Unassembled WGS sequence"/>
</dbReference>
<evidence type="ECO:0000313" key="3">
    <source>
        <dbReference type="Proteomes" id="UP000598217"/>
    </source>
</evidence>
<gene>
    <name evidence="2" type="ORF">H4W79_002386</name>
</gene>
<dbReference type="InterPro" id="IPR029074">
    <property type="entry name" value="Imm49"/>
</dbReference>
<accession>A0ABR9HGL8</accession>
<proteinExistence type="predicted"/>
<reference evidence="2 3" key="1">
    <citation type="submission" date="2020-10" db="EMBL/GenBank/DDBJ databases">
        <title>Sequencing the genomes of 1000 actinobacteria strains.</title>
        <authorList>
            <person name="Klenk H.-P."/>
        </authorList>
    </citation>
    <scope>NUCLEOTIDE SEQUENCE [LARGE SCALE GENOMIC DNA]</scope>
    <source>
        <strain evidence="2 3">DSM 45157</strain>
    </source>
</reference>
<dbReference type="RefSeq" id="WP_191270164.1">
    <property type="nucleotide sequence ID" value="NZ_BMXJ01000003.1"/>
</dbReference>